<proteinExistence type="predicted"/>
<evidence type="ECO:0000256" key="1">
    <source>
        <dbReference type="SAM" id="MobiDB-lite"/>
    </source>
</evidence>
<organism evidence="2 3">
    <name type="scientific">Sphingobacterium haloxyli</name>
    <dbReference type="NCBI Taxonomy" id="2100533"/>
    <lineage>
        <taxon>Bacteria</taxon>
        <taxon>Pseudomonadati</taxon>
        <taxon>Bacteroidota</taxon>
        <taxon>Sphingobacteriia</taxon>
        <taxon>Sphingobacteriales</taxon>
        <taxon>Sphingobacteriaceae</taxon>
        <taxon>Sphingobacterium</taxon>
    </lineage>
</organism>
<gene>
    <name evidence="2" type="ORF">C5745_19635</name>
</gene>
<reference evidence="2 3" key="1">
    <citation type="submission" date="2018-02" db="EMBL/GenBank/DDBJ databases">
        <title>The draft genome of Sphingobacterium sp. 5JN-11.</title>
        <authorList>
            <person name="Liu L."/>
            <person name="Li L."/>
            <person name="Liang L."/>
            <person name="Zhang X."/>
            <person name="Wang T."/>
        </authorList>
    </citation>
    <scope>NUCLEOTIDE SEQUENCE [LARGE SCALE GENOMIC DNA]</scope>
    <source>
        <strain evidence="2 3">5JN-11</strain>
    </source>
</reference>
<accession>A0A2S9IUA5</accession>
<sequence length="168" mass="19843">MFNFFRKKDKAREKQVETEDPRHEAVAERGRELAEVSRKREEAGIPQYAESQEDLTTVMYVFTEQWDYAIFRAGIDVPLHDDGSVRATLKEDRFLQLSEGIHIHVSQLKAVDLDKLEVEISFNFDRNMRRNLRADDVIEKLQSLRKGDSTYFRIDSAFVEEMRKDLER</sequence>
<feature type="region of interest" description="Disordered" evidence="1">
    <location>
        <begin position="1"/>
        <end position="33"/>
    </location>
</feature>
<dbReference type="EMBL" id="PVBQ01000031">
    <property type="protein sequence ID" value="PRD44117.1"/>
    <property type="molecule type" value="Genomic_DNA"/>
</dbReference>
<evidence type="ECO:0000313" key="2">
    <source>
        <dbReference type="EMBL" id="PRD44117.1"/>
    </source>
</evidence>
<dbReference type="AlphaFoldDB" id="A0A2S9IUA5"/>
<dbReference type="Proteomes" id="UP000239711">
    <property type="component" value="Unassembled WGS sequence"/>
</dbReference>
<keyword evidence="3" id="KW-1185">Reference proteome</keyword>
<dbReference type="RefSeq" id="WP_105718722.1">
    <property type="nucleotide sequence ID" value="NZ_PVBQ01000031.1"/>
</dbReference>
<comment type="caution">
    <text evidence="2">The sequence shown here is derived from an EMBL/GenBank/DDBJ whole genome shotgun (WGS) entry which is preliminary data.</text>
</comment>
<protein>
    <submittedName>
        <fullName evidence="2">Uncharacterized protein</fullName>
    </submittedName>
</protein>
<name>A0A2S9IUA5_9SPHI</name>
<feature type="compositionally biased region" description="Basic and acidic residues" evidence="1">
    <location>
        <begin position="10"/>
        <end position="33"/>
    </location>
</feature>
<evidence type="ECO:0000313" key="3">
    <source>
        <dbReference type="Proteomes" id="UP000239711"/>
    </source>
</evidence>